<feature type="domain" description="Yeast cell wall synthesis Kre9/Knh1-like N-terminal" evidence="3">
    <location>
        <begin position="38"/>
        <end position="130"/>
    </location>
</feature>
<feature type="chain" id="PRO_5020886891" description="Yeast cell wall synthesis Kre9/Knh1-like N-terminal domain-containing protein" evidence="2">
    <location>
        <begin position="20"/>
        <end position="245"/>
    </location>
</feature>
<dbReference type="Proteomes" id="UP000298138">
    <property type="component" value="Unassembled WGS sequence"/>
</dbReference>
<dbReference type="InterPro" id="IPR052982">
    <property type="entry name" value="SRP1/TIP1-like"/>
</dbReference>
<dbReference type="EMBL" id="ML220142">
    <property type="protein sequence ID" value="TGZ78329.1"/>
    <property type="molecule type" value="Genomic_DNA"/>
</dbReference>
<proteinExistence type="predicted"/>
<dbReference type="InParanoid" id="A0A4S2MRB6"/>
<evidence type="ECO:0000313" key="5">
    <source>
        <dbReference type="Proteomes" id="UP000298138"/>
    </source>
</evidence>
<keyword evidence="1 2" id="KW-0732">Signal</keyword>
<feature type="signal peptide" evidence="2">
    <location>
        <begin position="1"/>
        <end position="19"/>
    </location>
</feature>
<protein>
    <recommendedName>
        <fullName evidence="3">Yeast cell wall synthesis Kre9/Knh1-like N-terminal domain-containing protein</fullName>
    </recommendedName>
</protein>
<dbReference type="InterPro" id="IPR018466">
    <property type="entry name" value="Kre9/Knh1-like_N"/>
</dbReference>
<sequence>MKFTFFAGAVASLAALVAASADLYPKGELLAGQNAVLSPNTKEPVTAGSPFTITWETGNVEGTISLVLLKGPAVNIIPQFAIAQSIPNTGSYTWDVPADLEATETTEAGYGIRIDIDATGNYQYSTQFGVIGGAVAPGPAVVSSSVAAPVVSAPAEAGKTKKVVYSTETVTATSCHCTKSKPVPTGGAAPSGSPVKNGTVPAVPTYVKPTTVPSKVPEEFTGAAGKIQVGGAAFVVMMASLVALF</sequence>
<dbReference type="STRING" id="341454.A0A4S2MRB6"/>
<dbReference type="PANTHER" id="PTHR40633">
    <property type="entry name" value="MATRIX PROTEIN, PUTATIVE (AFU_ORTHOLOGUE AFUA_8G05410)-RELATED"/>
    <property type="match status" value="1"/>
</dbReference>
<dbReference type="PANTHER" id="PTHR40633:SF1">
    <property type="entry name" value="GPI ANCHORED SERINE-THREONINE RICH PROTEIN (AFU_ORTHOLOGUE AFUA_1G03630)"/>
    <property type="match status" value="1"/>
</dbReference>
<organism evidence="4 5">
    <name type="scientific">Ascodesmis nigricans</name>
    <dbReference type="NCBI Taxonomy" id="341454"/>
    <lineage>
        <taxon>Eukaryota</taxon>
        <taxon>Fungi</taxon>
        <taxon>Dikarya</taxon>
        <taxon>Ascomycota</taxon>
        <taxon>Pezizomycotina</taxon>
        <taxon>Pezizomycetes</taxon>
        <taxon>Pezizales</taxon>
        <taxon>Ascodesmidaceae</taxon>
        <taxon>Ascodesmis</taxon>
    </lineage>
</organism>
<keyword evidence="5" id="KW-1185">Reference proteome</keyword>
<reference evidence="4 5" key="1">
    <citation type="submission" date="2019-04" db="EMBL/GenBank/DDBJ databases">
        <title>Comparative genomics and transcriptomics to analyze fruiting body development in filamentous ascomycetes.</title>
        <authorList>
            <consortium name="DOE Joint Genome Institute"/>
            <person name="Lutkenhaus R."/>
            <person name="Traeger S."/>
            <person name="Breuer J."/>
            <person name="Kuo A."/>
            <person name="Lipzen A."/>
            <person name="Pangilinan J."/>
            <person name="Dilworth D."/>
            <person name="Sandor L."/>
            <person name="Poggeler S."/>
            <person name="Barry K."/>
            <person name="Grigoriev I.V."/>
            <person name="Nowrousian M."/>
        </authorList>
    </citation>
    <scope>NUCLEOTIDE SEQUENCE [LARGE SCALE GENOMIC DNA]</scope>
    <source>
        <strain evidence="4 5">CBS 389.68</strain>
    </source>
</reference>
<evidence type="ECO:0000256" key="1">
    <source>
        <dbReference type="ARBA" id="ARBA00022729"/>
    </source>
</evidence>
<dbReference type="Pfam" id="PF10342">
    <property type="entry name" value="Kre9_KNH"/>
    <property type="match status" value="1"/>
</dbReference>
<evidence type="ECO:0000313" key="4">
    <source>
        <dbReference type="EMBL" id="TGZ78329.1"/>
    </source>
</evidence>
<dbReference type="AlphaFoldDB" id="A0A4S2MRB6"/>
<gene>
    <name evidence="4" type="ORF">EX30DRAFT_158753</name>
</gene>
<evidence type="ECO:0000259" key="3">
    <source>
        <dbReference type="Pfam" id="PF10342"/>
    </source>
</evidence>
<name>A0A4S2MRB6_9PEZI</name>
<evidence type="ECO:0000256" key="2">
    <source>
        <dbReference type="SAM" id="SignalP"/>
    </source>
</evidence>
<accession>A0A4S2MRB6</accession>
<dbReference type="OrthoDB" id="4094614at2759"/>